<gene>
    <name evidence="7" type="ORF">IBL26_00680</name>
</gene>
<feature type="transmembrane region" description="Helical" evidence="6">
    <location>
        <begin position="135"/>
        <end position="154"/>
    </location>
</feature>
<keyword evidence="2" id="KW-0813">Transport</keyword>
<evidence type="ECO:0000313" key="8">
    <source>
        <dbReference type="Proteomes" id="UP000626026"/>
    </source>
</evidence>
<comment type="caution">
    <text evidence="7">The sequence shown here is derived from an EMBL/GenBank/DDBJ whole genome shotgun (WGS) entry which is preliminary data.</text>
</comment>
<feature type="transmembrane region" description="Helical" evidence="6">
    <location>
        <begin position="439"/>
        <end position="462"/>
    </location>
</feature>
<evidence type="ECO:0000256" key="2">
    <source>
        <dbReference type="ARBA" id="ARBA00022448"/>
    </source>
</evidence>
<feature type="transmembrane region" description="Helical" evidence="6">
    <location>
        <begin position="250"/>
        <end position="272"/>
    </location>
</feature>
<sequence>MPQTHDIPATVRPALRRTLGPFQVFAISFAFISVAVGIFGTYDIVLHEAGPAGIWLWVIAAVGQTLVALVMAQFAGRIALTGSSYQWASRLADPKIGWGFGWLGFCYLGIAVVAVDSALASQALMPLAGLEPDEGTARLITVLVLLVQALLTIASTRIVSLINASAVLVEVVVVGVLVLALTAAVAFTGMGSAGNLASRGVATGSADYFALGGGLMAAMIMGLSTLVGFDAAANLAEESKNPYRDVPRAIVGSVVAAGVLWLLFLVALTVAIPDIARISNSGAAVATILREQLGPLAETSLLAVVTYAFFACGMVVMATGARLVFAMSRDARFPAHRLMRRVDPRTRTPVPATLLILAGGILLMVALPGDALLQLITASTILPVLIYAATVVLYLAVRRRLGRREGAFDLGRLELPVAIAALAWSCMALFVLVAPPEAWVPVLIVGGLLVLGGAFFVLMLLFNRDVFLDAAPADDGALEGEASLPPATAAGPAG</sequence>
<comment type="subcellular location">
    <subcellularLocation>
        <location evidence="1">Membrane</location>
        <topology evidence="1">Multi-pass membrane protein</topology>
    </subcellularLocation>
</comment>
<dbReference type="PANTHER" id="PTHR45649:SF26">
    <property type="entry name" value="OS04G0435100 PROTEIN"/>
    <property type="match status" value="1"/>
</dbReference>
<dbReference type="PANTHER" id="PTHR45649">
    <property type="entry name" value="AMINO-ACID PERMEASE BAT1"/>
    <property type="match status" value="1"/>
</dbReference>
<evidence type="ECO:0000256" key="4">
    <source>
        <dbReference type="ARBA" id="ARBA00022989"/>
    </source>
</evidence>
<accession>A0ABR7RG79</accession>
<protein>
    <submittedName>
        <fullName evidence="7">Amino acid permease</fullName>
    </submittedName>
</protein>
<evidence type="ECO:0000256" key="6">
    <source>
        <dbReference type="SAM" id="Phobius"/>
    </source>
</evidence>
<dbReference type="RefSeq" id="WP_187782505.1">
    <property type="nucleotide sequence ID" value="NZ_JACTVA010000001.1"/>
</dbReference>
<keyword evidence="5 6" id="KW-0472">Membrane</keyword>
<dbReference type="PIRSF" id="PIRSF006060">
    <property type="entry name" value="AA_transporter"/>
    <property type="match status" value="1"/>
</dbReference>
<proteinExistence type="predicted"/>
<feature type="transmembrane region" description="Helical" evidence="6">
    <location>
        <begin position="54"/>
        <end position="75"/>
    </location>
</feature>
<organism evidence="7 8">
    <name type="scientific">Teichococcus aerophilus</name>
    <dbReference type="NCBI Taxonomy" id="1224513"/>
    <lineage>
        <taxon>Bacteria</taxon>
        <taxon>Pseudomonadati</taxon>
        <taxon>Pseudomonadota</taxon>
        <taxon>Alphaproteobacteria</taxon>
        <taxon>Acetobacterales</taxon>
        <taxon>Roseomonadaceae</taxon>
        <taxon>Roseomonas</taxon>
    </lineage>
</organism>
<dbReference type="Gene3D" id="1.20.1740.10">
    <property type="entry name" value="Amino acid/polyamine transporter I"/>
    <property type="match status" value="1"/>
</dbReference>
<evidence type="ECO:0000256" key="3">
    <source>
        <dbReference type="ARBA" id="ARBA00022692"/>
    </source>
</evidence>
<reference evidence="7 8" key="1">
    <citation type="journal article" date="2013" name="Int. J. Syst. Evol. Microbiol.">
        <title>Roseomonas aerophila sp. nov., isolated from air.</title>
        <authorList>
            <person name="Kim S.J."/>
            <person name="Weon H.Y."/>
            <person name="Ahn J.H."/>
            <person name="Hong S.B."/>
            <person name="Seok S.J."/>
            <person name="Whang K.S."/>
            <person name="Kwon S.W."/>
        </authorList>
    </citation>
    <scope>NUCLEOTIDE SEQUENCE [LARGE SCALE GENOMIC DNA]</scope>
    <source>
        <strain evidence="7 8">NBRC 108923</strain>
    </source>
</reference>
<dbReference type="EMBL" id="JACTVA010000001">
    <property type="protein sequence ID" value="MBC9205333.1"/>
    <property type="molecule type" value="Genomic_DNA"/>
</dbReference>
<keyword evidence="4 6" id="KW-1133">Transmembrane helix</keyword>
<evidence type="ECO:0000313" key="7">
    <source>
        <dbReference type="EMBL" id="MBC9205333.1"/>
    </source>
</evidence>
<feature type="transmembrane region" description="Helical" evidence="6">
    <location>
        <begin position="96"/>
        <end position="115"/>
    </location>
</feature>
<dbReference type="Pfam" id="PF13520">
    <property type="entry name" value="AA_permease_2"/>
    <property type="match status" value="1"/>
</dbReference>
<keyword evidence="3 6" id="KW-0812">Transmembrane</keyword>
<dbReference type="InterPro" id="IPR002293">
    <property type="entry name" value="AA/rel_permease1"/>
</dbReference>
<dbReference type="Proteomes" id="UP000626026">
    <property type="component" value="Unassembled WGS sequence"/>
</dbReference>
<feature type="transmembrane region" description="Helical" evidence="6">
    <location>
        <begin position="166"/>
        <end position="188"/>
    </location>
</feature>
<feature type="transmembrane region" description="Helical" evidence="6">
    <location>
        <begin position="208"/>
        <end position="229"/>
    </location>
</feature>
<evidence type="ECO:0000256" key="5">
    <source>
        <dbReference type="ARBA" id="ARBA00023136"/>
    </source>
</evidence>
<keyword evidence="8" id="KW-1185">Reference proteome</keyword>
<feature type="transmembrane region" description="Helical" evidence="6">
    <location>
        <begin position="415"/>
        <end position="433"/>
    </location>
</feature>
<name>A0ABR7RG79_9PROT</name>
<feature type="transmembrane region" description="Helical" evidence="6">
    <location>
        <begin position="373"/>
        <end position="395"/>
    </location>
</feature>
<feature type="transmembrane region" description="Helical" evidence="6">
    <location>
        <begin position="22"/>
        <end position="42"/>
    </location>
</feature>
<feature type="transmembrane region" description="Helical" evidence="6">
    <location>
        <begin position="301"/>
        <end position="327"/>
    </location>
</feature>
<evidence type="ECO:0000256" key="1">
    <source>
        <dbReference type="ARBA" id="ARBA00004141"/>
    </source>
</evidence>
<feature type="transmembrane region" description="Helical" evidence="6">
    <location>
        <begin position="348"/>
        <end position="367"/>
    </location>
</feature>